<comment type="caution">
    <text evidence="1">The sequence shown here is derived from an EMBL/GenBank/DDBJ whole genome shotgun (WGS) entry which is preliminary data.</text>
</comment>
<protein>
    <submittedName>
        <fullName evidence="1">Uncharacterized protein</fullName>
    </submittedName>
</protein>
<reference evidence="1" key="2">
    <citation type="journal article" date="2022" name="New Phytol.">
        <title>Evolutionary transition to the ectomycorrhizal habit in the genomes of a hyperdiverse lineage of mushroom-forming fungi.</title>
        <authorList>
            <person name="Looney B."/>
            <person name="Miyauchi S."/>
            <person name="Morin E."/>
            <person name="Drula E."/>
            <person name="Courty P.E."/>
            <person name="Kohler A."/>
            <person name="Kuo A."/>
            <person name="LaButti K."/>
            <person name="Pangilinan J."/>
            <person name="Lipzen A."/>
            <person name="Riley R."/>
            <person name="Andreopoulos W."/>
            <person name="He G."/>
            <person name="Johnson J."/>
            <person name="Nolan M."/>
            <person name="Tritt A."/>
            <person name="Barry K.W."/>
            <person name="Grigoriev I.V."/>
            <person name="Nagy L.G."/>
            <person name="Hibbett D."/>
            <person name="Henrissat B."/>
            <person name="Matheny P.B."/>
            <person name="Labbe J."/>
            <person name="Martin F.M."/>
        </authorList>
    </citation>
    <scope>NUCLEOTIDE SEQUENCE</scope>
    <source>
        <strain evidence="1">FP105234-sp</strain>
    </source>
</reference>
<evidence type="ECO:0000313" key="2">
    <source>
        <dbReference type="Proteomes" id="UP000814033"/>
    </source>
</evidence>
<proteinExistence type="predicted"/>
<name>A0ACB8RNX7_9AGAM</name>
<accession>A0ACB8RNX7</accession>
<dbReference type="Proteomes" id="UP000814033">
    <property type="component" value="Unassembled WGS sequence"/>
</dbReference>
<sequence>MDHAPDADDADRATQFFSTVSTAGSGGAHSIRHDPLAAQNECPSQEAGHLRRPHTEELPHPALHPPTKGRGGPSRSRSGAAAGRARADWHRIGGPGAIRRGPALPLRSHCHDSPHIPHQRRRGALPPHMYPGRISAAYALRLARCTSRPVAMHAAGTPIVQGRRVCDGRRAAALCTWRCARGTSPRSHTSGLIRLTITVTWQRYTRPEHSTSRSIGSPPIQTLVAYQNASWACGARSVEVRREDRAAS</sequence>
<organism evidence="1 2">
    <name type="scientific">Auriscalpium vulgare</name>
    <dbReference type="NCBI Taxonomy" id="40419"/>
    <lineage>
        <taxon>Eukaryota</taxon>
        <taxon>Fungi</taxon>
        <taxon>Dikarya</taxon>
        <taxon>Basidiomycota</taxon>
        <taxon>Agaricomycotina</taxon>
        <taxon>Agaricomycetes</taxon>
        <taxon>Russulales</taxon>
        <taxon>Auriscalpiaceae</taxon>
        <taxon>Auriscalpium</taxon>
    </lineage>
</organism>
<reference evidence="1" key="1">
    <citation type="submission" date="2021-02" db="EMBL/GenBank/DDBJ databases">
        <authorList>
            <consortium name="DOE Joint Genome Institute"/>
            <person name="Ahrendt S."/>
            <person name="Looney B.P."/>
            <person name="Miyauchi S."/>
            <person name="Morin E."/>
            <person name="Drula E."/>
            <person name="Courty P.E."/>
            <person name="Chicoki N."/>
            <person name="Fauchery L."/>
            <person name="Kohler A."/>
            <person name="Kuo A."/>
            <person name="Labutti K."/>
            <person name="Pangilinan J."/>
            <person name="Lipzen A."/>
            <person name="Riley R."/>
            <person name="Andreopoulos W."/>
            <person name="He G."/>
            <person name="Johnson J."/>
            <person name="Barry K.W."/>
            <person name="Grigoriev I.V."/>
            <person name="Nagy L."/>
            <person name="Hibbett D."/>
            <person name="Henrissat B."/>
            <person name="Matheny P.B."/>
            <person name="Labbe J."/>
            <person name="Martin F."/>
        </authorList>
    </citation>
    <scope>NUCLEOTIDE SEQUENCE</scope>
    <source>
        <strain evidence="1">FP105234-sp</strain>
    </source>
</reference>
<gene>
    <name evidence="1" type="ORF">FA95DRAFT_86248</name>
</gene>
<dbReference type="EMBL" id="MU275941">
    <property type="protein sequence ID" value="KAI0045808.1"/>
    <property type="molecule type" value="Genomic_DNA"/>
</dbReference>
<evidence type="ECO:0000313" key="1">
    <source>
        <dbReference type="EMBL" id="KAI0045808.1"/>
    </source>
</evidence>
<keyword evidence="2" id="KW-1185">Reference proteome</keyword>